<proteinExistence type="predicted"/>
<dbReference type="EMBL" id="UOGL01000135">
    <property type="protein sequence ID" value="VAX37607.1"/>
    <property type="molecule type" value="Genomic_DNA"/>
</dbReference>
<accession>A0A3B1E4N8</accession>
<evidence type="ECO:0000256" key="1">
    <source>
        <dbReference type="SAM" id="MobiDB-lite"/>
    </source>
</evidence>
<feature type="region of interest" description="Disordered" evidence="1">
    <location>
        <begin position="57"/>
        <end position="136"/>
    </location>
</feature>
<protein>
    <submittedName>
        <fullName evidence="2">Uncharacterized protein</fullName>
    </submittedName>
</protein>
<feature type="compositionally biased region" description="Polar residues" evidence="1">
    <location>
        <begin position="57"/>
        <end position="68"/>
    </location>
</feature>
<evidence type="ECO:0000313" key="2">
    <source>
        <dbReference type="EMBL" id="VAX37607.1"/>
    </source>
</evidence>
<gene>
    <name evidence="2" type="ORF">MNBD_PLANCTO02-2078</name>
</gene>
<organism evidence="2">
    <name type="scientific">hydrothermal vent metagenome</name>
    <dbReference type="NCBI Taxonomy" id="652676"/>
    <lineage>
        <taxon>unclassified sequences</taxon>
        <taxon>metagenomes</taxon>
        <taxon>ecological metagenomes</taxon>
    </lineage>
</organism>
<name>A0A3B1E4N8_9ZZZZ</name>
<reference evidence="2" key="1">
    <citation type="submission" date="2018-06" db="EMBL/GenBank/DDBJ databases">
        <authorList>
            <person name="Zhirakovskaya E."/>
        </authorList>
    </citation>
    <scope>NUCLEOTIDE SEQUENCE</scope>
</reference>
<feature type="compositionally biased region" description="Basic residues" evidence="1">
    <location>
        <begin position="112"/>
        <end position="122"/>
    </location>
</feature>
<dbReference type="AlphaFoldDB" id="A0A3B1E4N8"/>
<sequence>MARVWVDWNSYSGPTISYERTDHLPYHPPRVDYFRWMYGLGPGEVPARIIHAPAPVQNVSSPSTQSDLPSGLIQPAPSAEEIEHPKQFPVPPPPESNLEPKANGFNLIGYAGRKKTPQKKRTYSPLPRQSWMFRGK</sequence>